<name>A0A8J3NHT2_9ACTN</name>
<keyword evidence="2" id="KW-1185">Reference proteome</keyword>
<organism evidence="1 2">
    <name type="scientific">Catellatospora bangladeshensis</name>
    <dbReference type="NCBI Taxonomy" id="310355"/>
    <lineage>
        <taxon>Bacteria</taxon>
        <taxon>Bacillati</taxon>
        <taxon>Actinomycetota</taxon>
        <taxon>Actinomycetes</taxon>
        <taxon>Micromonosporales</taxon>
        <taxon>Micromonosporaceae</taxon>
        <taxon>Catellatospora</taxon>
    </lineage>
</organism>
<dbReference type="Proteomes" id="UP000601223">
    <property type="component" value="Unassembled WGS sequence"/>
</dbReference>
<dbReference type="RefSeq" id="WP_203743451.1">
    <property type="nucleotide sequence ID" value="NZ_BONF01000009.1"/>
</dbReference>
<comment type="caution">
    <text evidence="1">The sequence shown here is derived from an EMBL/GenBank/DDBJ whole genome shotgun (WGS) entry which is preliminary data.</text>
</comment>
<sequence length="120" mass="13486">MATSANRLDRYPVDEHGNLEHYPSSVHTWQGRVVDNGQLWSAGNEPFAAELTFVDGRRGRSAAVFEWRDAAGRVYPMFMTDLLDVLHHKVVERGVVRGVWQVRKRGQNYGLALAPGELPA</sequence>
<reference evidence="1 2" key="1">
    <citation type="submission" date="2021-01" db="EMBL/GenBank/DDBJ databases">
        <title>Whole genome shotgun sequence of Catellatospora bangladeshensis NBRC 107357.</title>
        <authorList>
            <person name="Komaki H."/>
            <person name="Tamura T."/>
        </authorList>
    </citation>
    <scope>NUCLEOTIDE SEQUENCE [LARGE SCALE GENOMIC DNA]</scope>
    <source>
        <strain evidence="1 2">NBRC 107357</strain>
    </source>
</reference>
<evidence type="ECO:0000313" key="1">
    <source>
        <dbReference type="EMBL" id="GIF80143.1"/>
    </source>
</evidence>
<accession>A0A8J3NHT2</accession>
<gene>
    <name evidence="1" type="ORF">Cba03nite_14920</name>
</gene>
<proteinExistence type="predicted"/>
<dbReference type="EMBL" id="BONF01000009">
    <property type="protein sequence ID" value="GIF80143.1"/>
    <property type="molecule type" value="Genomic_DNA"/>
</dbReference>
<dbReference type="AlphaFoldDB" id="A0A8J3NHT2"/>
<protein>
    <submittedName>
        <fullName evidence="1">Uncharacterized protein</fullName>
    </submittedName>
</protein>
<evidence type="ECO:0000313" key="2">
    <source>
        <dbReference type="Proteomes" id="UP000601223"/>
    </source>
</evidence>